<evidence type="ECO:0000256" key="5">
    <source>
        <dbReference type="ARBA" id="ARBA00023136"/>
    </source>
</evidence>
<keyword evidence="2" id="KW-1003">Cell membrane</keyword>
<comment type="subcellular location">
    <subcellularLocation>
        <location evidence="1">Cell membrane</location>
        <topology evidence="1">Multi-pass membrane protein</topology>
    </subcellularLocation>
</comment>
<evidence type="ECO:0000259" key="7">
    <source>
        <dbReference type="Pfam" id="PF13396"/>
    </source>
</evidence>
<dbReference type="EMBL" id="SESI01000001">
    <property type="protein sequence ID" value="TQQ82227.1"/>
    <property type="molecule type" value="Genomic_DNA"/>
</dbReference>
<name>A0A544QS12_9EURY</name>
<dbReference type="RefSeq" id="WP_142442876.1">
    <property type="nucleotide sequence ID" value="NZ_SESI01000001.1"/>
</dbReference>
<keyword evidence="9" id="KW-1185">Reference proteome</keyword>
<organism evidence="8 9">
    <name type="scientific">Halonotius roseus</name>
    <dbReference type="NCBI Taxonomy" id="2511997"/>
    <lineage>
        <taxon>Archaea</taxon>
        <taxon>Methanobacteriati</taxon>
        <taxon>Methanobacteriota</taxon>
        <taxon>Stenosarchaea group</taxon>
        <taxon>Halobacteria</taxon>
        <taxon>Halobacteriales</taxon>
        <taxon>Haloferacaceae</taxon>
        <taxon>Halonotius</taxon>
    </lineage>
</organism>
<keyword evidence="3 6" id="KW-0812">Transmembrane</keyword>
<evidence type="ECO:0000256" key="2">
    <source>
        <dbReference type="ARBA" id="ARBA00022475"/>
    </source>
</evidence>
<sequence length="71" mass="7938">MLPSMLLQFELALIGFVFSVLTFVVQIALVIWTYNDATDNSSHSAILWALVVLFAPLIGVVLYLLLGRDQR</sequence>
<evidence type="ECO:0000256" key="3">
    <source>
        <dbReference type="ARBA" id="ARBA00022692"/>
    </source>
</evidence>
<dbReference type="Pfam" id="PF13396">
    <property type="entry name" value="PLDc_N"/>
    <property type="match status" value="1"/>
</dbReference>
<evidence type="ECO:0000256" key="4">
    <source>
        <dbReference type="ARBA" id="ARBA00022989"/>
    </source>
</evidence>
<keyword evidence="4 6" id="KW-1133">Transmembrane helix</keyword>
<comment type="caution">
    <text evidence="8">The sequence shown here is derived from an EMBL/GenBank/DDBJ whole genome shotgun (WGS) entry which is preliminary data.</text>
</comment>
<feature type="transmembrane region" description="Helical" evidence="6">
    <location>
        <begin position="46"/>
        <end position="66"/>
    </location>
</feature>
<evidence type="ECO:0000313" key="9">
    <source>
        <dbReference type="Proteomes" id="UP000315385"/>
    </source>
</evidence>
<evidence type="ECO:0000256" key="6">
    <source>
        <dbReference type="SAM" id="Phobius"/>
    </source>
</evidence>
<protein>
    <recommendedName>
        <fullName evidence="7">Cardiolipin synthase N-terminal domain-containing protein</fullName>
    </recommendedName>
</protein>
<evidence type="ECO:0000313" key="8">
    <source>
        <dbReference type="EMBL" id="TQQ82227.1"/>
    </source>
</evidence>
<feature type="domain" description="Cardiolipin synthase N-terminal" evidence="7">
    <location>
        <begin position="26"/>
        <end position="68"/>
    </location>
</feature>
<proteinExistence type="predicted"/>
<keyword evidence="5 6" id="KW-0472">Membrane</keyword>
<dbReference type="Proteomes" id="UP000315385">
    <property type="component" value="Unassembled WGS sequence"/>
</dbReference>
<dbReference type="GO" id="GO:0005886">
    <property type="term" value="C:plasma membrane"/>
    <property type="evidence" value="ECO:0007669"/>
    <property type="project" value="UniProtKB-SubCell"/>
</dbReference>
<dbReference type="InterPro" id="IPR027379">
    <property type="entry name" value="CLS_N"/>
</dbReference>
<feature type="transmembrane region" description="Helical" evidence="6">
    <location>
        <begin position="12"/>
        <end position="34"/>
    </location>
</feature>
<dbReference type="OrthoDB" id="236888at2157"/>
<reference evidence="8 9" key="1">
    <citation type="submission" date="2019-02" db="EMBL/GenBank/DDBJ databases">
        <title>Halonotius sp. a new haloqrchaeon isolated from saline water.</title>
        <authorList>
            <person name="Duran-Viseras A."/>
            <person name="Sanchez-Porro C."/>
            <person name="Ventosa A."/>
        </authorList>
    </citation>
    <scope>NUCLEOTIDE SEQUENCE [LARGE SCALE GENOMIC DNA]</scope>
    <source>
        <strain evidence="8 9">F9-27</strain>
    </source>
</reference>
<evidence type="ECO:0000256" key="1">
    <source>
        <dbReference type="ARBA" id="ARBA00004651"/>
    </source>
</evidence>
<accession>A0A544QS12</accession>
<dbReference type="AlphaFoldDB" id="A0A544QS12"/>
<gene>
    <name evidence="8" type="ORF">EWF95_04625</name>
</gene>